<gene>
    <name evidence="1" type="ORF">F7Q99_35480</name>
</gene>
<protein>
    <submittedName>
        <fullName evidence="1">Uncharacterized protein</fullName>
    </submittedName>
</protein>
<sequence length="163" mass="16876">MTATTAFHHDVGSLPGAAQAQVVADTSGLPVALLASADTRWTTAEAADVAGPAFTICRYVDGSRTEVHPLSGSAVRSARGRERFVRAMLAATVPDGEAAGFLSVFLQGRLQESTVCADGTWRCYANVVGQWLVLAVVPDRAGKGSAPNLVFVHPVGQDRGAAA</sequence>
<reference evidence="1 2" key="1">
    <citation type="submission" date="2019-09" db="EMBL/GenBank/DDBJ databases">
        <title>Genome Sequences of Streptomyces kaniharaensis ATCC 21070.</title>
        <authorList>
            <person name="Zhu W."/>
            <person name="De Crecy-Lagard V."/>
            <person name="Richards N.G."/>
        </authorList>
    </citation>
    <scope>NUCLEOTIDE SEQUENCE [LARGE SCALE GENOMIC DNA]</scope>
    <source>
        <strain evidence="1 2">SF-557</strain>
    </source>
</reference>
<name>A0A6N7L4V9_9ACTN</name>
<dbReference type="RefSeq" id="WP_153470049.1">
    <property type="nucleotide sequence ID" value="NZ_WBOF01000004.1"/>
</dbReference>
<dbReference type="OrthoDB" id="9830505at2"/>
<comment type="caution">
    <text evidence="1">The sequence shown here is derived from an EMBL/GenBank/DDBJ whole genome shotgun (WGS) entry which is preliminary data.</text>
</comment>
<dbReference type="Proteomes" id="UP000450000">
    <property type="component" value="Unassembled WGS sequence"/>
</dbReference>
<dbReference type="AlphaFoldDB" id="A0A6N7L4V9"/>
<proteinExistence type="predicted"/>
<evidence type="ECO:0000313" key="1">
    <source>
        <dbReference type="EMBL" id="MQS17344.1"/>
    </source>
</evidence>
<dbReference type="EMBL" id="WBOF01000004">
    <property type="protein sequence ID" value="MQS17344.1"/>
    <property type="molecule type" value="Genomic_DNA"/>
</dbReference>
<evidence type="ECO:0000313" key="2">
    <source>
        <dbReference type="Proteomes" id="UP000450000"/>
    </source>
</evidence>
<accession>A0A6N7L4V9</accession>
<keyword evidence="2" id="KW-1185">Reference proteome</keyword>
<organism evidence="1 2">
    <name type="scientific">Streptomyces kaniharaensis</name>
    <dbReference type="NCBI Taxonomy" id="212423"/>
    <lineage>
        <taxon>Bacteria</taxon>
        <taxon>Bacillati</taxon>
        <taxon>Actinomycetota</taxon>
        <taxon>Actinomycetes</taxon>
        <taxon>Kitasatosporales</taxon>
        <taxon>Streptomycetaceae</taxon>
        <taxon>Streptomyces</taxon>
    </lineage>
</organism>